<gene>
    <name evidence="2" type="ORF">C3L33_10635</name>
</gene>
<evidence type="ECO:0000313" key="2">
    <source>
        <dbReference type="EMBL" id="KAE9457465.1"/>
    </source>
</evidence>
<proteinExistence type="predicted"/>
<feature type="transmembrane region" description="Helical" evidence="1">
    <location>
        <begin position="6"/>
        <end position="24"/>
    </location>
</feature>
<accession>A0A6A4LIN0</accession>
<keyword evidence="1" id="KW-1133">Transmembrane helix</keyword>
<dbReference type="Proteomes" id="UP000428333">
    <property type="component" value="Linkage Group LG06"/>
</dbReference>
<dbReference type="AlphaFoldDB" id="A0A6A4LIN0"/>
<organism evidence="2 3">
    <name type="scientific">Rhododendron williamsianum</name>
    <dbReference type="NCBI Taxonomy" id="262921"/>
    <lineage>
        <taxon>Eukaryota</taxon>
        <taxon>Viridiplantae</taxon>
        <taxon>Streptophyta</taxon>
        <taxon>Embryophyta</taxon>
        <taxon>Tracheophyta</taxon>
        <taxon>Spermatophyta</taxon>
        <taxon>Magnoliopsida</taxon>
        <taxon>eudicotyledons</taxon>
        <taxon>Gunneridae</taxon>
        <taxon>Pentapetalae</taxon>
        <taxon>asterids</taxon>
        <taxon>Ericales</taxon>
        <taxon>Ericaceae</taxon>
        <taxon>Ericoideae</taxon>
        <taxon>Rhodoreae</taxon>
        <taxon>Rhododendron</taxon>
    </lineage>
</organism>
<keyword evidence="3" id="KW-1185">Reference proteome</keyword>
<feature type="non-terminal residue" evidence="2">
    <location>
        <position position="1"/>
    </location>
</feature>
<name>A0A6A4LIN0_9ERIC</name>
<comment type="caution">
    <text evidence="2">The sequence shown here is derived from an EMBL/GenBank/DDBJ whole genome shotgun (WGS) entry which is preliminary data.</text>
</comment>
<reference evidence="2 3" key="1">
    <citation type="journal article" date="2019" name="Genome Biol. Evol.">
        <title>The Rhododendron genome and chromosomal organization provide insight into shared whole-genome duplications across the heath family (Ericaceae).</title>
        <authorList>
            <person name="Soza V.L."/>
            <person name="Lindsley D."/>
            <person name="Waalkes A."/>
            <person name="Ramage E."/>
            <person name="Patwardhan R.P."/>
            <person name="Burton J.N."/>
            <person name="Adey A."/>
            <person name="Kumar A."/>
            <person name="Qiu R."/>
            <person name="Shendure J."/>
            <person name="Hall B."/>
        </authorList>
    </citation>
    <scope>NUCLEOTIDE SEQUENCE [LARGE SCALE GENOMIC DNA]</scope>
    <source>
        <strain evidence="2">RSF 1966-606</strain>
    </source>
</reference>
<keyword evidence="1" id="KW-0472">Membrane</keyword>
<evidence type="ECO:0000313" key="3">
    <source>
        <dbReference type="Proteomes" id="UP000428333"/>
    </source>
</evidence>
<keyword evidence="1" id="KW-0812">Transmembrane</keyword>
<evidence type="ECO:0000256" key="1">
    <source>
        <dbReference type="SAM" id="Phobius"/>
    </source>
</evidence>
<sequence>MLELSWHMIIILSGMVVLMFAVCVEHQSVRSF</sequence>
<dbReference type="EMBL" id="QEFC01001496">
    <property type="protein sequence ID" value="KAE9457465.1"/>
    <property type="molecule type" value="Genomic_DNA"/>
</dbReference>
<protein>
    <submittedName>
        <fullName evidence="2">Uncharacterized protein</fullName>
    </submittedName>
</protein>